<reference evidence="1" key="1">
    <citation type="journal article" date="2009" name="PLoS Genet.">
        <title>Sequencing, mapping, and analysis of 27,455 maize full-length cDNAs.</title>
        <authorList>
            <person name="Soderlund C."/>
            <person name="Descour A."/>
            <person name="Kudrna D."/>
            <person name="Bomhoff M."/>
            <person name="Boyd L."/>
            <person name="Currie J."/>
            <person name="Angelova A."/>
            <person name="Collura K."/>
            <person name="Wissotski M."/>
            <person name="Ashley E."/>
            <person name="Morrow D."/>
            <person name="Fernandes J."/>
            <person name="Walbot V."/>
            <person name="Yu Y."/>
        </authorList>
    </citation>
    <scope>NUCLEOTIDE SEQUENCE</scope>
    <source>
        <strain evidence="1">B73</strain>
    </source>
</reference>
<dbReference type="EMBL" id="BT085083">
    <property type="protein sequence ID" value="ACR35436.1"/>
    <property type="molecule type" value="mRNA"/>
</dbReference>
<name>C4J2N6_MAIZE</name>
<sequence length="43" mass="4947">MTGVHGHHCSPQLVSKLWVMIYLSQTQNELQTLLTGRLAMLFY</sequence>
<organism evidence="1">
    <name type="scientific">Zea mays</name>
    <name type="common">Maize</name>
    <dbReference type="NCBI Taxonomy" id="4577"/>
    <lineage>
        <taxon>Eukaryota</taxon>
        <taxon>Viridiplantae</taxon>
        <taxon>Streptophyta</taxon>
        <taxon>Embryophyta</taxon>
        <taxon>Tracheophyta</taxon>
        <taxon>Spermatophyta</taxon>
        <taxon>Magnoliopsida</taxon>
        <taxon>Liliopsida</taxon>
        <taxon>Poales</taxon>
        <taxon>Poaceae</taxon>
        <taxon>PACMAD clade</taxon>
        <taxon>Panicoideae</taxon>
        <taxon>Andropogonodae</taxon>
        <taxon>Andropogoneae</taxon>
        <taxon>Tripsacinae</taxon>
        <taxon>Zea</taxon>
    </lineage>
</organism>
<proteinExistence type="evidence at transcript level"/>
<evidence type="ECO:0000313" key="1">
    <source>
        <dbReference type="EMBL" id="ACR35436.1"/>
    </source>
</evidence>
<dbReference type="AlphaFoldDB" id="C4J2N6"/>
<accession>C4J2N6</accession>
<protein>
    <submittedName>
        <fullName evidence="1">Uncharacterized protein</fullName>
    </submittedName>
</protein>